<dbReference type="InterPro" id="IPR029071">
    <property type="entry name" value="Ubiquitin-like_domsf"/>
</dbReference>
<dbReference type="GO" id="GO:0005737">
    <property type="term" value="C:cytoplasm"/>
    <property type="evidence" value="ECO:0000318"/>
    <property type="project" value="GO_Central"/>
</dbReference>
<dbReference type="SUPFAM" id="SSF48371">
    <property type="entry name" value="ARM repeat"/>
    <property type="match status" value="1"/>
</dbReference>
<feature type="domain" description="PI3K/PI4K catalytic" evidence="6">
    <location>
        <begin position="725"/>
        <end position="1043"/>
    </location>
</feature>
<feature type="domain" description="PI3K-RBD" evidence="9">
    <location>
        <begin position="189"/>
        <end position="291"/>
    </location>
</feature>
<evidence type="ECO:0000313" key="11">
    <source>
        <dbReference type="EMBL" id="ESO02630.1"/>
    </source>
</evidence>
<dbReference type="SMART" id="SM00146">
    <property type="entry name" value="PI3Kc"/>
    <property type="match status" value="1"/>
</dbReference>
<dbReference type="Gene3D" id="2.60.40.150">
    <property type="entry name" value="C2 domain"/>
    <property type="match status" value="1"/>
</dbReference>
<dbReference type="InterPro" id="IPR016024">
    <property type="entry name" value="ARM-type_fold"/>
</dbReference>
<dbReference type="InterPro" id="IPR035892">
    <property type="entry name" value="C2_domain_sf"/>
</dbReference>
<keyword evidence="2" id="KW-0547">Nucleotide-binding</keyword>
<dbReference type="FunFam" id="2.60.40.150:FF:000041">
    <property type="entry name" value="Phosphatidylinositol 4,5-bisphosphate 3-kinase catalytic subunit"/>
    <property type="match status" value="1"/>
</dbReference>
<dbReference type="Gene3D" id="1.10.1070.11">
    <property type="entry name" value="Phosphatidylinositol 3-/4-kinase, catalytic domain"/>
    <property type="match status" value="1"/>
</dbReference>
<evidence type="ECO:0000313" key="12">
    <source>
        <dbReference type="EnsemblMetazoa" id="HelroP155850"/>
    </source>
</evidence>
<dbReference type="KEGG" id="hro:HELRODRAFT_155850"/>
<comment type="similarity">
    <text evidence="5">Belongs to the PI3/PI4-kinase family.</text>
</comment>
<evidence type="ECO:0000313" key="13">
    <source>
        <dbReference type="Proteomes" id="UP000015101"/>
    </source>
</evidence>
<dbReference type="EMBL" id="KB096742">
    <property type="protein sequence ID" value="ESO02630.1"/>
    <property type="molecule type" value="Genomic_DNA"/>
</dbReference>
<proteinExistence type="inferred from homology"/>
<dbReference type="FunFam" id="1.10.1070.11:FF:000001">
    <property type="entry name" value="Phosphatidylinositol 4,5-bisphosphate 3-kinase catalytic subunit"/>
    <property type="match status" value="1"/>
</dbReference>
<dbReference type="AlphaFoldDB" id="T1ELN4"/>
<feature type="domain" description="PI3K-ABD" evidence="7">
    <location>
        <begin position="16"/>
        <end position="105"/>
    </location>
</feature>
<evidence type="ECO:0000256" key="5">
    <source>
        <dbReference type="PROSITE-ProRule" id="PRU00880"/>
    </source>
</evidence>
<dbReference type="GeneID" id="20197484"/>
<evidence type="ECO:0008006" key="14">
    <source>
        <dbReference type="Google" id="ProtNLM"/>
    </source>
</evidence>
<evidence type="ECO:0000259" key="10">
    <source>
        <dbReference type="PROSITE" id="PS51547"/>
    </source>
</evidence>
<dbReference type="GO" id="GO:0016477">
    <property type="term" value="P:cell migration"/>
    <property type="evidence" value="ECO:0000318"/>
    <property type="project" value="GO_Central"/>
</dbReference>
<dbReference type="SUPFAM" id="SSF54236">
    <property type="entry name" value="Ubiquitin-like"/>
    <property type="match status" value="1"/>
</dbReference>
<dbReference type="PROSITE" id="PS00916">
    <property type="entry name" value="PI3_4_KINASE_2"/>
    <property type="match status" value="1"/>
</dbReference>
<feature type="domain" description="PIK helical" evidence="8">
    <location>
        <begin position="486"/>
        <end position="659"/>
    </location>
</feature>
<dbReference type="Pfam" id="PF00613">
    <property type="entry name" value="PI3Ka"/>
    <property type="match status" value="1"/>
</dbReference>
<sequence length="1060" mass="121840">MAPRPSSGELWGHHLMPAEVEVLFFMPNGMFISMRANRDASLQTIKSNLWKEVKMYPLYKKLMEPQCYVLVGVTQDAEREEFYDETRRLCDLRLFQPMFKLIEPAGNKEEKILNAKLNFLIGVSINEINDSKDLELLNFRRSIMQHCKSVIEERDSKGIEALALYHYPPNINPTLQLPAFLLDVVKRDLGRIIVTVWVDVHLSKSRSKTTIKVHYDSPVMSVISETVRRKVKLEKVLPEDMESVISSRAANSLLKVCGCDEYLLGNYPICQYAYVRQTLSTHSIPELMLVDKKSVYSTLTRHVVNMPSYIQKGLSQMESLKNQQPVSSWSLNKKFKVKVNHMTFVNAKEKGEYFIRAGLYHGSEALCEVRSTQPVESSEPKWKEWLEFDALLCDLPRSARLCLSLCCSISKKQKKKMVYAVFWCNVNLFDFNKQFMQGNMNICMWSLPPSHEELLYPLGTSGSNPSLDCPRIEIEFEKLVKSIPDLVSFLLIGHNSVKAIKSIIRKDILSELTEQEKELLWDLRRIPHSLPKLLQAVKWSCKDDVAITHSMLTSWPPIKVETALELLYWTYSDFEVRNLAIKCLEDRLTDCQLSYFLLQLVHVLEFEQVMDNGLVRFLLSRALTNKRIGQAFYWYLKASMQHSSKHLYYALVMEAYLRCCSNFVDILKQVEAVEKLTKLSEKLKTEKEDLQVKSLQTQLQSSDYIEVLSNFTSPLNCSYKLGELIVSQCDVKASKKRPLLLTWKNPDPMAQGTFQDFQIIFKMGDDLRQDMLTLQVFALMDSIWQQEGLDMRLTPYGCLATGLNAGLIEVVRKSRTVMQILNKDFRCSQLHNWIREKNKILITTTTTADAAAAATSATTITTYNANYTATISTTTSSNRCAYQEAIDTFTRSCAGYCVATFVLGVGDRHPSNIMVTESGQVFHIDFGHFLDHRKKKFGINRERVPFVLTEDFMRVIARGQDNPEKSAEFSNFMELCGKSFLSLRKHSNLIISLFAMMILSGIPELQTTEDLNYLRNTLKVGDIDSMALVYFQDRFNDAYGGSWTTKVDWFFHWVKNNNRV</sequence>
<dbReference type="PROSITE" id="PS00915">
    <property type="entry name" value="PI3_4_KINASE_1"/>
    <property type="match status" value="1"/>
</dbReference>
<dbReference type="Pfam" id="PF00792">
    <property type="entry name" value="PI3K_C2"/>
    <property type="match status" value="1"/>
</dbReference>
<dbReference type="Pfam" id="PF00454">
    <property type="entry name" value="PI3_PI4_kinase"/>
    <property type="match status" value="1"/>
</dbReference>
<evidence type="ECO:0000256" key="2">
    <source>
        <dbReference type="ARBA" id="ARBA00022741"/>
    </source>
</evidence>
<dbReference type="HOGENOM" id="CLU_002191_1_3_1"/>
<dbReference type="GO" id="GO:0036092">
    <property type="term" value="P:phosphatidylinositol-3-phosphate biosynthetic process"/>
    <property type="evidence" value="ECO:0000318"/>
    <property type="project" value="GO_Central"/>
</dbReference>
<dbReference type="GO" id="GO:0016303">
    <property type="term" value="F:1-phosphatidylinositol-3-kinase activity"/>
    <property type="evidence" value="ECO:0000318"/>
    <property type="project" value="GO_Central"/>
</dbReference>
<dbReference type="SMART" id="SM00143">
    <property type="entry name" value="PI3K_p85B"/>
    <property type="match status" value="1"/>
</dbReference>
<accession>T1ELN4</accession>
<dbReference type="PANTHER" id="PTHR10048:SF111">
    <property type="entry name" value="PHOSPHATIDYLINOSITOL 3-KINASE AGE-1"/>
    <property type="match status" value="1"/>
</dbReference>
<dbReference type="InParanoid" id="T1ELN4"/>
<gene>
    <name evidence="12" type="primary">20197484</name>
    <name evidence="11" type="ORF">HELRODRAFT_155850</name>
</gene>
<dbReference type="Gene3D" id="3.10.20.770">
    <property type="match status" value="1"/>
</dbReference>
<evidence type="ECO:0000256" key="3">
    <source>
        <dbReference type="ARBA" id="ARBA00022777"/>
    </source>
</evidence>
<dbReference type="GO" id="GO:0035005">
    <property type="term" value="F:1-phosphatidylinositol-4-phosphate 3-kinase activity"/>
    <property type="evidence" value="ECO:0000318"/>
    <property type="project" value="GO_Central"/>
</dbReference>
<dbReference type="InterPro" id="IPR011009">
    <property type="entry name" value="Kinase-like_dom_sf"/>
</dbReference>
<dbReference type="InterPro" id="IPR015433">
    <property type="entry name" value="PI3/4_kinase"/>
</dbReference>
<dbReference type="OMA" id="RWSEWLN"/>
<dbReference type="PROSITE" id="PS50290">
    <property type="entry name" value="PI3_4_KINASE_3"/>
    <property type="match status" value="1"/>
</dbReference>
<evidence type="ECO:0000259" key="9">
    <source>
        <dbReference type="PROSITE" id="PS51546"/>
    </source>
</evidence>
<dbReference type="SUPFAM" id="SSF49562">
    <property type="entry name" value="C2 domain (Calcium/lipid-binding domain, CaLB)"/>
    <property type="match status" value="1"/>
</dbReference>
<evidence type="ECO:0000256" key="4">
    <source>
        <dbReference type="ARBA" id="ARBA00022840"/>
    </source>
</evidence>
<dbReference type="GO" id="GO:0048015">
    <property type="term" value="P:phosphatidylinositol-mediated signaling"/>
    <property type="evidence" value="ECO:0000318"/>
    <property type="project" value="GO_Central"/>
</dbReference>
<organism evidence="12 13">
    <name type="scientific">Helobdella robusta</name>
    <name type="common">Californian leech</name>
    <dbReference type="NCBI Taxonomy" id="6412"/>
    <lineage>
        <taxon>Eukaryota</taxon>
        <taxon>Metazoa</taxon>
        <taxon>Spiralia</taxon>
        <taxon>Lophotrochozoa</taxon>
        <taxon>Annelida</taxon>
        <taxon>Clitellata</taxon>
        <taxon>Hirudinea</taxon>
        <taxon>Rhynchobdellida</taxon>
        <taxon>Glossiphoniidae</taxon>
        <taxon>Helobdella</taxon>
    </lineage>
</organism>
<dbReference type="GO" id="GO:0005524">
    <property type="term" value="F:ATP binding"/>
    <property type="evidence" value="ECO:0007669"/>
    <property type="project" value="UniProtKB-KW"/>
</dbReference>
<dbReference type="FunFam" id="3.30.1010.10:FF:000007">
    <property type="entry name" value="Phosphatidylinositol 4,5-bisphosphate 3-kinase catalytic subunit"/>
    <property type="match status" value="1"/>
</dbReference>
<dbReference type="InterPro" id="IPR036940">
    <property type="entry name" value="PI3/4_kinase_cat_sf"/>
</dbReference>
<keyword evidence="3" id="KW-0418">Kinase</keyword>
<dbReference type="PROSITE" id="PS51545">
    <property type="entry name" value="PIK_HELICAL"/>
    <property type="match status" value="1"/>
</dbReference>
<dbReference type="GO" id="GO:0043491">
    <property type="term" value="P:phosphatidylinositol 3-kinase/protein kinase B signal transduction"/>
    <property type="evidence" value="ECO:0000318"/>
    <property type="project" value="GO_Central"/>
</dbReference>
<dbReference type="EMBL" id="AMQM01000970">
    <property type="status" value="NOT_ANNOTATED_CDS"/>
    <property type="molecule type" value="Genomic_DNA"/>
</dbReference>
<dbReference type="GO" id="GO:0005942">
    <property type="term" value="C:phosphatidylinositol 3-kinase complex"/>
    <property type="evidence" value="ECO:0000318"/>
    <property type="project" value="GO_Central"/>
</dbReference>
<dbReference type="FunFam" id="3.10.20.770:FF:000005">
    <property type="entry name" value="Phosphatidylinositol 4,5-bisphosphate 3-kinase catalytic subunit"/>
    <property type="match status" value="1"/>
</dbReference>
<evidence type="ECO:0000259" key="6">
    <source>
        <dbReference type="PROSITE" id="PS50290"/>
    </source>
</evidence>
<dbReference type="SMART" id="SM00144">
    <property type="entry name" value="PI3K_rbd"/>
    <property type="match status" value="1"/>
</dbReference>
<dbReference type="OrthoDB" id="67688at2759"/>
<dbReference type="SMART" id="SM00145">
    <property type="entry name" value="PI3Ka"/>
    <property type="match status" value="1"/>
</dbReference>
<dbReference type="InterPro" id="IPR003113">
    <property type="entry name" value="PI3K_ABD"/>
</dbReference>
<keyword evidence="13" id="KW-1185">Reference proteome</keyword>
<reference evidence="13" key="1">
    <citation type="submission" date="2012-12" db="EMBL/GenBank/DDBJ databases">
        <authorList>
            <person name="Hellsten U."/>
            <person name="Grimwood J."/>
            <person name="Chapman J.A."/>
            <person name="Shapiro H."/>
            <person name="Aerts A."/>
            <person name="Otillar R.P."/>
            <person name="Terry A.Y."/>
            <person name="Boore J.L."/>
            <person name="Simakov O."/>
            <person name="Marletaz F."/>
            <person name="Cho S.-J."/>
            <person name="Edsinger-Gonzales E."/>
            <person name="Havlak P."/>
            <person name="Kuo D.-H."/>
            <person name="Larsson T."/>
            <person name="Lv J."/>
            <person name="Arendt D."/>
            <person name="Savage R."/>
            <person name="Osoegawa K."/>
            <person name="de Jong P."/>
            <person name="Lindberg D.R."/>
            <person name="Seaver E.C."/>
            <person name="Weisblat D.A."/>
            <person name="Putnam N.H."/>
            <person name="Grigoriev I.V."/>
            <person name="Rokhsar D.S."/>
        </authorList>
    </citation>
    <scope>NUCLEOTIDE SEQUENCE</scope>
</reference>
<keyword evidence="4" id="KW-0067">ATP-binding</keyword>
<dbReference type="RefSeq" id="XP_009020038.1">
    <property type="nucleotide sequence ID" value="XM_009021790.1"/>
</dbReference>
<dbReference type="InterPro" id="IPR000403">
    <property type="entry name" value="PI3/4_kinase_cat_dom"/>
</dbReference>
<dbReference type="SMART" id="SM00142">
    <property type="entry name" value="PI3K_C2"/>
    <property type="match status" value="1"/>
</dbReference>
<dbReference type="GO" id="GO:0005886">
    <property type="term" value="C:plasma membrane"/>
    <property type="evidence" value="ECO:0000318"/>
    <property type="project" value="GO_Central"/>
</dbReference>
<protein>
    <recommendedName>
        <fullName evidence="14">Phosphatidylinositol-4,5-bisphosphate 3-kinase</fullName>
    </recommendedName>
</protein>
<dbReference type="InterPro" id="IPR042236">
    <property type="entry name" value="PI3K_accessory_sf"/>
</dbReference>
<name>T1ELN4_HELRO</name>
<dbReference type="PROSITE" id="PS51547">
    <property type="entry name" value="C2_PI3K"/>
    <property type="match status" value="1"/>
</dbReference>
<dbReference type="PROSITE" id="PS51544">
    <property type="entry name" value="PI3K_ABD"/>
    <property type="match status" value="1"/>
</dbReference>
<dbReference type="InterPro" id="IPR018936">
    <property type="entry name" value="PI3/4_kinase_CS"/>
</dbReference>
<dbReference type="eggNOG" id="KOG0904">
    <property type="taxonomic scope" value="Eukaryota"/>
</dbReference>
<dbReference type="PANTHER" id="PTHR10048">
    <property type="entry name" value="PHOSPHATIDYLINOSITOL KINASE"/>
    <property type="match status" value="1"/>
</dbReference>
<evidence type="ECO:0000259" key="8">
    <source>
        <dbReference type="PROSITE" id="PS51545"/>
    </source>
</evidence>
<dbReference type="Pfam" id="PF00794">
    <property type="entry name" value="PI3K_rbd"/>
    <property type="match status" value="1"/>
</dbReference>
<dbReference type="Proteomes" id="UP000015101">
    <property type="component" value="Unassembled WGS sequence"/>
</dbReference>
<dbReference type="InterPro" id="IPR000341">
    <property type="entry name" value="PI3K_Ras-bd_dom"/>
</dbReference>
<feature type="domain" description="C2 PI3K-type" evidence="10">
    <location>
        <begin position="331"/>
        <end position="484"/>
    </location>
</feature>
<dbReference type="PROSITE" id="PS51546">
    <property type="entry name" value="PI3K_RBD"/>
    <property type="match status" value="1"/>
</dbReference>
<dbReference type="InterPro" id="IPR001263">
    <property type="entry name" value="PI3K_accessory_dom"/>
</dbReference>
<dbReference type="Pfam" id="PF02192">
    <property type="entry name" value="PI3K_p85B"/>
    <property type="match status" value="1"/>
</dbReference>
<keyword evidence="1" id="KW-0808">Transferase</keyword>
<evidence type="ECO:0000256" key="1">
    <source>
        <dbReference type="ARBA" id="ARBA00022679"/>
    </source>
</evidence>
<dbReference type="STRING" id="6412.T1ELN4"/>
<dbReference type="CTD" id="20197484"/>
<dbReference type="Gene3D" id="1.25.40.70">
    <property type="entry name" value="Phosphatidylinositol 3-kinase, accessory domain (PIK)"/>
    <property type="match status" value="1"/>
</dbReference>
<dbReference type="SUPFAM" id="SSF56112">
    <property type="entry name" value="Protein kinase-like (PK-like)"/>
    <property type="match status" value="1"/>
</dbReference>
<evidence type="ECO:0000259" key="7">
    <source>
        <dbReference type="PROSITE" id="PS51544"/>
    </source>
</evidence>
<reference evidence="12" key="3">
    <citation type="submission" date="2015-06" db="UniProtKB">
        <authorList>
            <consortium name="EnsemblMetazoa"/>
        </authorList>
    </citation>
    <scope>IDENTIFICATION</scope>
</reference>
<dbReference type="InterPro" id="IPR002420">
    <property type="entry name" value="PI3K-type_C2_dom"/>
</dbReference>
<dbReference type="Gene3D" id="3.30.1010.10">
    <property type="entry name" value="Phosphatidylinositol 3-kinase Catalytic Subunit, Chain A, domain 4"/>
    <property type="match status" value="1"/>
</dbReference>
<dbReference type="EnsemblMetazoa" id="HelroT155850">
    <property type="protein sequence ID" value="HelroP155850"/>
    <property type="gene ID" value="HelroG155850"/>
</dbReference>
<reference evidence="11 13" key="2">
    <citation type="journal article" date="2013" name="Nature">
        <title>Insights into bilaterian evolution from three spiralian genomes.</title>
        <authorList>
            <person name="Simakov O."/>
            <person name="Marletaz F."/>
            <person name="Cho S.J."/>
            <person name="Edsinger-Gonzales E."/>
            <person name="Havlak P."/>
            <person name="Hellsten U."/>
            <person name="Kuo D.H."/>
            <person name="Larsson T."/>
            <person name="Lv J."/>
            <person name="Arendt D."/>
            <person name="Savage R."/>
            <person name="Osoegawa K."/>
            <person name="de Jong P."/>
            <person name="Grimwood J."/>
            <person name="Chapman J.A."/>
            <person name="Shapiro H."/>
            <person name="Aerts A."/>
            <person name="Otillar R.P."/>
            <person name="Terry A.Y."/>
            <person name="Boore J.L."/>
            <person name="Grigoriev I.V."/>
            <person name="Lindberg D.R."/>
            <person name="Seaver E.C."/>
            <person name="Weisblat D.A."/>
            <person name="Putnam N.H."/>
            <person name="Rokhsar D.S."/>
        </authorList>
    </citation>
    <scope>NUCLEOTIDE SEQUENCE</scope>
</reference>